<sequence>MARPLLAEVCYDSYAKNYDKLETSAWNRLFQLDLLRKELLTYITGGNVLEVAVGTGLNLELYPWQLVKQFRGVDTSANMLEQARNKLNSLSTYTDVDWELIEASAIHLPFPDNSFDHVVDTFGLCVFDNPHLALKEIRRVCKKGGTILLLEHSLSPYGLVQEYQRWTGSLVAKLSKGCDWSLPLQDLLKLHRLYTIYQKYTLLGTVSLNIVSK</sequence>
<dbReference type="KEGG" id="gsl:Gasu_29540"/>
<dbReference type="AlphaFoldDB" id="M2W223"/>
<feature type="domain" description="Methyltransferase type 11" evidence="4">
    <location>
        <begin position="49"/>
        <end position="148"/>
    </location>
</feature>
<dbReference type="EC" id="2.1.1.163" evidence="5"/>
<dbReference type="InterPro" id="IPR029063">
    <property type="entry name" value="SAM-dependent_MTases_sf"/>
</dbReference>
<keyword evidence="6" id="KW-1185">Reference proteome</keyword>
<dbReference type="InterPro" id="IPR023576">
    <property type="entry name" value="UbiE/COQ5_MeTrFase_CS"/>
</dbReference>
<keyword evidence="2 5" id="KW-0808">Transferase</keyword>
<gene>
    <name evidence="5" type="ORF">Gasu_29540</name>
</gene>
<reference evidence="6" key="1">
    <citation type="journal article" date="2013" name="Science">
        <title>Gene transfer from bacteria and archaea facilitated evolution of an extremophilic eukaryote.</title>
        <authorList>
            <person name="Schonknecht G."/>
            <person name="Chen W.H."/>
            <person name="Ternes C.M."/>
            <person name="Barbier G.G."/>
            <person name="Shrestha R.P."/>
            <person name="Stanke M."/>
            <person name="Brautigam A."/>
            <person name="Baker B.J."/>
            <person name="Banfield J.F."/>
            <person name="Garavito R.M."/>
            <person name="Carr K."/>
            <person name="Wilkerson C."/>
            <person name="Rensing S.A."/>
            <person name="Gagneul D."/>
            <person name="Dickenson N.E."/>
            <person name="Oesterhelt C."/>
            <person name="Lercher M.J."/>
            <person name="Weber A.P."/>
        </authorList>
    </citation>
    <scope>NUCLEOTIDE SEQUENCE [LARGE SCALE GENOMIC DNA]</scope>
    <source>
        <strain evidence="6">074W</strain>
    </source>
</reference>
<dbReference type="EMBL" id="KB454506">
    <property type="protein sequence ID" value="EME29736.1"/>
    <property type="molecule type" value="Genomic_DNA"/>
</dbReference>
<dbReference type="Pfam" id="PF08241">
    <property type="entry name" value="Methyltransf_11"/>
    <property type="match status" value="1"/>
</dbReference>
<dbReference type="STRING" id="130081.M2W223"/>
<accession>M2W223</accession>
<dbReference type="GO" id="GO:0043770">
    <property type="term" value="F:demethylmenaquinone methyltransferase activity"/>
    <property type="evidence" value="ECO:0007669"/>
    <property type="project" value="UniProtKB-EC"/>
</dbReference>
<evidence type="ECO:0000313" key="6">
    <source>
        <dbReference type="Proteomes" id="UP000030680"/>
    </source>
</evidence>
<dbReference type="eggNOG" id="KOG4300">
    <property type="taxonomic scope" value="Eukaryota"/>
</dbReference>
<dbReference type="PROSITE" id="PS01184">
    <property type="entry name" value="UBIE_2"/>
    <property type="match status" value="1"/>
</dbReference>
<dbReference type="GeneID" id="17088510"/>
<dbReference type="Gramene" id="EME29736">
    <property type="protein sequence ID" value="EME29736"/>
    <property type="gene ID" value="Gasu_29540"/>
</dbReference>
<keyword evidence="1 5" id="KW-0489">Methyltransferase</keyword>
<dbReference type="OrthoDB" id="416496at2759"/>
<proteinExistence type="predicted"/>
<dbReference type="Gene3D" id="3.40.50.150">
    <property type="entry name" value="Vaccinia Virus protein VP39"/>
    <property type="match status" value="1"/>
</dbReference>
<dbReference type="SUPFAM" id="SSF53335">
    <property type="entry name" value="S-adenosyl-L-methionine-dependent methyltransferases"/>
    <property type="match status" value="1"/>
</dbReference>
<dbReference type="PANTHER" id="PTHR42912">
    <property type="entry name" value="METHYLTRANSFERASE"/>
    <property type="match status" value="1"/>
</dbReference>
<evidence type="ECO:0000256" key="3">
    <source>
        <dbReference type="ARBA" id="ARBA00022691"/>
    </source>
</evidence>
<dbReference type="CDD" id="cd02440">
    <property type="entry name" value="AdoMet_MTases"/>
    <property type="match status" value="1"/>
</dbReference>
<dbReference type="RefSeq" id="XP_005706256.1">
    <property type="nucleotide sequence ID" value="XM_005706199.1"/>
</dbReference>
<protein>
    <submittedName>
        <fullName evidence="5">Ubiquinone/menaquinone biosynthesis methyltransferase</fullName>
        <ecNumber evidence="5">2.1.1.163</ecNumber>
    </submittedName>
</protein>
<dbReference type="GO" id="GO:0032259">
    <property type="term" value="P:methylation"/>
    <property type="evidence" value="ECO:0007669"/>
    <property type="project" value="UniProtKB-KW"/>
</dbReference>
<evidence type="ECO:0000259" key="4">
    <source>
        <dbReference type="Pfam" id="PF08241"/>
    </source>
</evidence>
<dbReference type="GO" id="GO:0008757">
    <property type="term" value="F:S-adenosylmethionine-dependent methyltransferase activity"/>
    <property type="evidence" value="ECO:0007669"/>
    <property type="project" value="InterPro"/>
</dbReference>
<evidence type="ECO:0000313" key="5">
    <source>
        <dbReference type="EMBL" id="EME29736.1"/>
    </source>
</evidence>
<dbReference type="OMA" id="FEYFICK"/>
<dbReference type="InterPro" id="IPR013216">
    <property type="entry name" value="Methyltransf_11"/>
</dbReference>
<evidence type="ECO:0000256" key="1">
    <source>
        <dbReference type="ARBA" id="ARBA00022603"/>
    </source>
</evidence>
<organism evidence="5 6">
    <name type="scientific">Galdieria sulphuraria</name>
    <name type="common">Red alga</name>
    <dbReference type="NCBI Taxonomy" id="130081"/>
    <lineage>
        <taxon>Eukaryota</taxon>
        <taxon>Rhodophyta</taxon>
        <taxon>Bangiophyceae</taxon>
        <taxon>Galdieriales</taxon>
        <taxon>Galdieriaceae</taxon>
        <taxon>Galdieria</taxon>
    </lineage>
</organism>
<keyword evidence="5" id="KW-0830">Ubiquinone</keyword>
<keyword evidence="3" id="KW-0949">S-adenosyl-L-methionine</keyword>
<evidence type="ECO:0000256" key="2">
    <source>
        <dbReference type="ARBA" id="ARBA00022679"/>
    </source>
</evidence>
<dbReference type="InterPro" id="IPR050508">
    <property type="entry name" value="Methyltransf_Superfamily"/>
</dbReference>
<dbReference type="Proteomes" id="UP000030680">
    <property type="component" value="Unassembled WGS sequence"/>
</dbReference>
<name>M2W223_GALSU</name>